<dbReference type="GO" id="GO:0005509">
    <property type="term" value="F:calcium ion binding"/>
    <property type="evidence" value="ECO:0007669"/>
    <property type="project" value="InterPro"/>
</dbReference>
<dbReference type="SUPFAM" id="SSF47473">
    <property type="entry name" value="EF-hand"/>
    <property type="match status" value="1"/>
</dbReference>
<dbReference type="PROSITE" id="PS50222">
    <property type="entry name" value="EF_HAND_2"/>
    <property type="match status" value="1"/>
</dbReference>
<dbReference type="Pfam" id="PF13202">
    <property type="entry name" value="EF-hand_5"/>
    <property type="match status" value="1"/>
</dbReference>
<dbReference type="RefSeq" id="WP_168442495.1">
    <property type="nucleotide sequence ID" value="NZ_CAAHFG010000003.1"/>
</dbReference>
<gene>
    <name evidence="2" type="ORF">PDESU_04435</name>
</gene>
<sequence>MKRNITRSAGIITMLCLPGILLNATGKDMAEPVRTMGEKLFRAMDTNSDGKVTKDEYFSFGEAYMQEQGKRFNPSTAERNFAAFDVDGNGVIEPDDAKPPELALDDPRKIIGVWRHFDSENYGFITFVFDENGQADMITGYTESTRRMALERGGSMTYTYDPSTTPASLDIVAVGGSGPATIMKCIVKFQKGGRLKMRIAHGKDDVQRPEGFPAENPGDMLYLKRSETQPCEMRHF</sequence>
<accession>A0A6C2U6Z9</accession>
<dbReference type="AlphaFoldDB" id="A0A6C2U6Z9"/>
<evidence type="ECO:0000259" key="1">
    <source>
        <dbReference type="PROSITE" id="PS50222"/>
    </source>
</evidence>
<dbReference type="InterPro" id="IPR002048">
    <property type="entry name" value="EF_hand_dom"/>
</dbReference>
<name>A0A6C2U6Z9_PONDE</name>
<organism evidence="2 3">
    <name type="scientific">Pontiella desulfatans</name>
    <dbReference type="NCBI Taxonomy" id="2750659"/>
    <lineage>
        <taxon>Bacteria</taxon>
        <taxon>Pseudomonadati</taxon>
        <taxon>Kiritimatiellota</taxon>
        <taxon>Kiritimatiellia</taxon>
        <taxon>Kiritimatiellales</taxon>
        <taxon>Pontiellaceae</taxon>
        <taxon>Pontiella</taxon>
    </lineage>
</organism>
<dbReference type="Proteomes" id="UP000366872">
    <property type="component" value="Unassembled WGS sequence"/>
</dbReference>
<dbReference type="InterPro" id="IPR011992">
    <property type="entry name" value="EF-hand-dom_pair"/>
</dbReference>
<dbReference type="Gene3D" id="1.10.238.10">
    <property type="entry name" value="EF-hand"/>
    <property type="match status" value="1"/>
</dbReference>
<evidence type="ECO:0000313" key="3">
    <source>
        <dbReference type="Proteomes" id="UP000366872"/>
    </source>
</evidence>
<proteinExistence type="predicted"/>
<reference evidence="2 3" key="1">
    <citation type="submission" date="2019-04" db="EMBL/GenBank/DDBJ databases">
        <authorList>
            <person name="Van Vliet M D."/>
        </authorList>
    </citation>
    <scope>NUCLEOTIDE SEQUENCE [LARGE SCALE GENOMIC DNA]</scope>
    <source>
        <strain evidence="2 3">F1</strain>
    </source>
</reference>
<dbReference type="InterPro" id="IPR018247">
    <property type="entry name" value="EF_Hand_1_Ca_BS"/>
</dbReference>
<dbReference type="CDD" id="cd00051">
    <property type="entry name" value="EFh"/>
    <property type="match status" value="1"/>
</dbReference>
<feature type="domain" description="EF-hand" evidence="1">
    <location>
        <begin position="32"/>
        <end position="67"/>
    </location>
</feature>
<protein>
    <recommendedName>
        <fullName evidence="1">EF-hand domain-containing protein</fullName>
    </recommendedName>
</protein>
<dbReference type="EMBL" id="CAAHFG010000003">
    <property type="protein sequence ID" value="VGO15848.1"/>
    <property type="molecule type" value="Genomic_DNA"/>
</dbReference>
<evidence type="ECO:0000313" key="2">
    <source>
        <dbReference type="EMBL" id="VGO15848.1"/>
    </source>
</evidence>
<keyword evidence="3" id="KW-1185">Reference proteome</keyword>
<dbReference type="PROSITE" id="PS00018">
    <property type="entry name" value="EF_HAND_1"/>
    <property type="match status" value="1"/>
</dbReference>